<keyword evidence="2" id="KW-0472">Membrane</keyword>
<feature type="transmembrane region" description="Helical" evidence="2">
    <location>
        <begin position="75"/>
        <end position="101"/>
    </location>
</feature>
<accession>W8BQZ0</accession>
<reference evidence="3" key="1">
    <citation type="submission" date="2013-07" db="EMBL/GenBank/DDBJ databases">
        <authorList>
            <person name="Geib S."/>
        </authorList>
    </citation>
    <scope>NUCLEOTIDE SEQUENCE</scope>
</reference>
<dbReference type="AlphaFoldDB" id="W8BQZ0"/>
<dbReference type="EMBL" id="GAMC01007297">
    <property type="protein sequence ID" value="JAB99258.1"/>
    <property type="molecule type" value="mRNA"/>
</dbReference>
<sequence length="108" mass="12285">TLTITTKCMKTLTITTNLETTYTKYKNKTHENNQPRVRPQQPTNKPTNCQQSNATQRTGASTVHFVRSMLLELSLCFTSASAIQFILNFRIVVVVVFHLFFADRLGAF</sequence>
<keyword evidence="2" id="KW-0812">Transmembrane</keyword>
<feature type="compositionally biased region" description="Polar residues" evidence="1">
    <location>
        <begin position="40"/>
        <end position="56"/>
    </location>
</feature>
<feature type="region of interest" description="Disordered" evidence="1">
    <location>
        <begin position="27"/>
        <end position="56"/>
    </location>
</feature>
<evidence type="ECO:0000313" key="3">
    <source>
        <dbReference type="EMBL" id="JAB99258.1"/>
    </source>
</evidence>
<protein>
    <submittedName>
        <fullName evidence="3">Uncharacterized protein</fullName>
    </submittedName>
</protein>
<proteinExistence type="evidence at transcript level"/>
<feature type="non-terminal residue" evidence="3">
    <location>
        <position position="1"/>
    </location>
</feature>
<name>W8BQZ0_CERCA</name>
<evidence type="ECO:0000256" key="1">
    <source>
        <dbReference type="SAM" id="MobiDB-lite"/>
    </source>
</evidence>
<evidence type="ECO:0000256" key="2">
    <source>
        <dbReference type="SAM" id="Phobius"/>
    </source>
</evidence>
<reference evidence="3" key="2">
    <citation type="journal article" date="2014" name="BMC Genomics">
        <title>A genomic perspective to assessing quality of mass-reared SIT flies used in Mediterranean fruit fly (Ceratitis capitata) eradication in California.</title>
        <authorList>
            <person name="Calla B."/>
            <person name="Hall B."/>
            <person name="Hou S."/>
            <person name="Geib S.M."/>
        </authorList>
    </citation>
    <scope>NUCLEOTIDE SEQUENCE</scope>
</reference>
<organism evidence="3">
    <name type="scientific">Ceratitis capitata</name>
    <name type="common">Mediterranean fruit fly</name>
    <name type="synonym">Tephritis capitata</name>
    <dbReference type="NCBI Taxonomy" id="7213"/>
    <lineage>
        <taxon>Eukaryota</taxon>
        <taxon>Metazoa</taxon>
        <taxon>Ecdysozoa</taxon>
        <taxon>Arthropoda</taxon>
        <taxon>Hexapoda</taxon>
        <taxon>Insecta</taxon>
        <taxon>Pterygota</taxon>
        <taxon>Neoptera</taxon>
        <taxon>Endopterygota</taxon>
        <taxon>Diptera</taxon>
        <taxon>Brachycera</taxon>
        <taxon>Muscomorpha</taxon>
        <taxon>Tephritoidea</taxon>
        <taxon>Tephritidae</taxon>
        <taxon>Ceratitis</taxon>
        <taxon>Ceratitis</taxon>
    </lineage>
</organism>
<keyword evidence="2" id="KW-1133">Transmembrane helix</keyword>